<keyword evidence="2" id="KW-1133">Transmembrane helix</keyword>
<gene>
    <name evidence="3" type="ORF">N7476_002500</name>
</gene>
<sequence length="344" mass="38131">MTSGLPYLKSLRKPDLVDFAERTDLQEYEDFNKNDLAIALDKHLSDNSSIFMTDSKLSKFYERLGVATPRKTPAKRTSEAKVEISPVKKTPGRKPKTKVESEPSSDESSKPAITKPTRTPSSVRTPRASFDVPASPALVAASIDRQTAKMREGLENAWDHSGFLEHSYSVRAMLSSLKAVETILICLEGSSVIKSLFPMRHLANTPAVDAIHLPEIMIKVPDVFVMITGEFWASLTLWALTSVVLPLIAAWFINLSWMAATGGQSVRRTRSASTRASFDPLTFNIAKALLVYKVFVEHFNYFDLFSNYTIVKVNAVVPGRWKGMLTGTAIGVIGTLYEAILRRS</sequence>
<keyword evidence="2" id="KW-0472">Membrane</keyword>
<comment type="caution">
    <text evidence="3">The sequence shown here is derived from an EMBL/GenBank/DDBJ whole genome shotgun (WGS) entry which is preliminary data.</text>
</comment>
<reference evidence="3" key="1">
    <citation type="submission" date="2022-12" db="EMBL/GenBank/DDBJ databases">
        <authorList>
            <person name="Petersen C."/>
        </authorList>
    </citation>
    <scope>NUCLEOTIDE SEQUENCE</scope>
    <source>
        <strain evidence="3">IBT 21472</strain>
    </source>
</reference>
<organism evidence="3 4">
    <name type="scientific">Penicillium atrosanguineum</name>
    <dbReference type="NCBI Taxonomy" id="1132637"/>
    <lineage>
        <taxon>Eukaryota</taxon>
        <taxon>Fungi</taxon>
        <taxon>Dikarya</taxon>
        <taxon>Ascomycota</taxon>
        <taxon>Pezizomycotina</taxon>
        <taxon>Eurotiomycetes</taxon>
        <taxon>Eurotiomycetidae</taxon>
        <taxon>Eurotiales</taxon>
        <taxon>Aspergillaceae</taxon>
        <taxon>Penicillium</taxon>
    </lineage>
</organism>
<evidence type="ECO:0000256" key="1">
    <source>
        <dbReference type="SAM" id="MobiDB-lite"/>
    </source>
</evidence>
<evidence type="ECO:0000313" key="3">
    <source>
        <dbReference type="EMBL" id="KAJ5323900.1"/>
    </source>
</evidence>
<dbReference type="InterPro" id="IPR038872">
    <property type="entry name" value="Put_GTT3"/>
</dbReference>
<evidence type="ECO:0000256" key="2">
    <source>
        <dbReference type="SAM" id="Phobius"/>
    </source>
</evidence>
<feature type="region of interest" description="Disordered" evidence="1">
    <location>
        <begin position="69"/>
        <end position="128"/>
    </location>
</feature>
<dbReference type="GO" id="GO:0016020">
    <property type="term" value="C:membrane"/>
    <property type="evidence" value="ECO:0007669"/>
    <property type="project" value="TreeGrafter"/>
</dbReference>
<keyword evidence="2" id="KW-0812">Transmembrane</keyword>
<feature type="transmembrane region" description="Helical" evidence="2">
    <location>
        <begin position="231"/>
        <end position="260"/>
    </location>
</feature>
<proteinExistence type="predicted"/>
<dbReference type="AlphaFoldDB" id="A0A9W9LCW1"/>
<dbReference type="EMBL" id="JAPZBO010000002">
    <property type="protein sequence ID" value="KAJ5323900.1"/>
    <property type="molecule type" value="Genomic_DNA"/>
</dbReference>
<keyword evidence="4" id="KW-1185">Reference proteome</keyword>
<dbReference type="Proteomes" id="UP001147746">
    <property type="component" value="Unassembled WGS sequence"/>
</dbReference>
<evidence type="ECO:0000313" key="4">
    <source>
        <dbReference type="Proteomes" id="UP001147746"/>
    </source>
</evidence>
<dbReference type="PANTHER" id="PTHR41807">
    <property type="entry name" value="GLUTATHIONE TRANSFERASE 3"/>
    <property type="match status" value="1"/>
</dbReference>
<dbReference type="PANTHER" id="PTHR41807:SF1">
    <property type="entry name" value="GLUTATHIONE TRANSFERASE 3"/>
    <property type="match status" value="1"/>
</dbReference>
<accession>A0A9W9LCW1</accession>
<reference evidence="3" key="2">
    <citation type="journal article" date="2023" name="IMA Fungus">
        <title>Comparative genomic study of the Penicillium genus elucidates a diverse pangenome and 15 lateral gene transfer events.</title>
        <authorList>
            <person name="Petersen C."/>
            <person name="Sorensen T."/>
            <person name="Nielsen M.R."/>
            <person name="Sondergaard T.E."/>
            <person name="Sorensen J.L."/>
            <person name="Fitzpatrick D.A."/>
            <person name="Frisvad J.C."/>
            <person name="Nielsen K.L."/>
        </authorList>
    </citation>
    <scope>NUCLEOTIDE SEQUENCE</scope>
    <source>
        <strain evidence="3">IBT 21472</strain>
    </source>
</reference>
<protein>
    <submittedName>
        <fullName evidence="3">Uncharacterized protein</fullName>
    </submittedName>
</protein>
<name>A0A9W9LCW1_9EURO</name>